<organism evidence="1 2">
    <name type="scientific">Planococcus glaciei</name>
    <dbReference type="NCBI Taxonomy" id="459472"/>
    <lineage>
        <taxon>Bacteria</taxon>
        <taxon>Bacillati</taxon>
        <taxon>Bacillota</taxon>
        <taxon>Bacilli</taxon>
        <taxon>Bacillales</taxon>
        <taxon>Caryophanaceae</taxon>
        <taxon>Planococcus</taxon>
    </lineage>
</organism>
<evidence type="ECO:0000313" key="1">
    <source>
        <dbReference type="EMBL" id="QKX49987.1"/>
    </source>
</evidence>
<name>A0A1G7WL86_9BACL</name>
<reference evidence="2" key="1">
    <citation type="submission" date="2020-06" db="EMBL/GenBank/DDBJ databases">
        <title>Isolation of Planomicrobium glaciei.</title>
        <authorList>
            <person name="Malisova L."/>
            <person name="Safrankova R."/>
            <person name="Jakubu V."/>
            <person name="Spanelova P."/>
        </authorList>
    </citation>
    <scope>NUCLEOTIDE SEQUENCE [LARGE SCALE GENOMIC DNA]</scope>
    <source>
        <strain evidence="2">NRL-ATB46093</strain>
    </source>
</reference>
<dbReference type="STRING" id="459472.SAMN04487975_101306"/>
<dbReference type="RefSeq" id="WP_036811866.1">
    <property type="nucleotide sequence ID" value="NZ_CP051177.1"/>
</dbReference>
<keyword evidence="2" id="KW-1185">Reference proteome</keyword>
<dbReference type="Proteomes" id="UP000509222">
    <property type="component" value="Chromosome"/>
</dbReference>
<dbReference type="eggNOG" id="ENOG5033D26">
    <property type="taxonomic scope" value="Bacteria"/>
</dbReference>
<evidence type="ECO:0000313" key="2">
    <source>
        <dbReference type="Proteomes" id="UP000509222"/>
    </source>
</evidence>
<dbReference type="AlphaFoldDB" id="A0A1G7WL86"/>
<proteinExistence type="predicted"/>
<protein>
    <submittedName>
        <fullName evidence="1">Uncharacterized protein</fullName>
    </submittedName>
</protein>
<dbReference type="EMBL" id="CP051177">
    <property type="protein sequence ID" value="QKX49987.1"/>
    <property type="molecule type" value="Genomic_DNA"/>
</dbReference>
<gene>
    <name evidence="1" type="ORF">HF394_04920</name>
</gene>
<sequence length="83" mass="9274">MGLFVMGILLWSLVIASVILFIYGLWKSSWKALVWSGAAILVPMMLIFLGGQGIWFRLSILVPIAIFAAAYYMKQKTTHLPLS</sequence>
<accession>A0A1G7WL86</accession>
<dbReference type="OrthoDB" id="2892502at2"/>